<evidence type="ECO:0000313" key="2">
    <source>
        <dbReference type="Proteomes" id="UP000002039"/>
    </source>
</evidence>
<organism evidence="1 2">
    <name type="scientific">Ajellomyces dermatitidis (strain ER-3 / ATCC MYA-2586)</name>
    <name type="common">Blastomyces dermatitidis</name>
    <dbReference type="NCBI Taxonomy" id="559297"/>
    <lineage>
        <taxon>Eukaryota</taxon>
        <taxon>Fungi</taxon>
        <taxon>Dikarya</taxon>
        <taxon>Ascomycota</taxon>
        <taxon>Pezizomycotina</taxon>
        <taxon>Eurotiomycetes</taxon>
        <taxon>Eurotiomycetidae</taxon>
        <taxon>Onygenales</taxon>
        <taxon>Ajellomycetaceae</taxon>
        <taxon>Blastomyces</taxon>
    </lineage>
</organism>
<dbReference type="EMBL" id="EQ999975">
    <property type="protein sequence ID" value="EEQ87568.2"/>
    <property type="molecule type" value="Genomic_DNA"/>
</dbReference>
<keyword evidence="2" id="KW-1185">Reference proteome</keyword>
<dbReference type="RefSeq" id="XP_045274864.1">
    <property type="nucleotide sequence ID" value="XM_045418238.1"/>
</dbReference>
<accession>A0ABP2EWZ2</accession>
<dbReference type="GeneID" id="69025083"/>
<evidence type="ECO:0000313" key="1">
    <source>
        <dbReference type="EMBL" id="EEQ87568.2"/>
    </source>
</evidence>
<dbReference type="Proteomes" id="UP000002039">
    <property type="component" value="Unassembled WGS sequence"/>
</dbReference>
<name>A0ABP2EWZ2_AJEDR</name>
<protein>
    <submittedName>
        <fullName evidence="1">Uncharacterized protein</fullName>
    </submittedName>
</protein>
<proteinExistence type="predicted"/>
<reference evidence="2" key="1">
    <citation type="journal article" date="2015" name="PLoS Genet.">
        <title>The dynamic genome and transcriptome of the human fungal pathogen Blastomyces and close relative Emmonsia.</title>
        <authorList>
            <person name="Munoz J.F."/>
            <person name="Gauthier G.M."/>
            <person name="Desjardins C.A."/>
            <person name="Gallo J.E."/>
            <person name="Holder J."/>
            <person name="Sullivan T.D."/>
            <person name="Marty A.J."/>
            <person name="Carmen J.C."/>
            <person name="Chen Z."/>
            <person name="Ding L."/>
            <person name="Gujja S."/>
            <person name="Magrini V."/>
            <person name="Misas E."/>
            <person name="Mitreva M."/>
            <person name="Priest M."/>
            <person name="Saif S."/>
            <person name="Whiston E.A."/>
            <person name="Young S."/>
            <person name="Zeng Q."/>
            <person name="Goldman W.E."/>
            <person name="Mardis E.R."/>
            <person name="Taylor J.W."/>
            <person name="McEwen J.G."/>
            <person name="Clay O.K."/>
            <person name="Klein B.S."/>
            <person name="Cuomo C.A."/>
        </authorList>
    </citation>
    <scope>NUCLEOTIDE SEQUENCE [LARGE SCALE GENOMIC DNA]</scope>
    <source>
        <strain evidence="2">ER-3 / ATCC MYA-2586</strain>
    </source>
</reference>
<sequence length="102" mass="11529">MFEFKTPERGSYSIMSFSEGNQILDSDLSIKWFQDIIQGWDARLSRDTISAMSMVERRKQSLSRGAWASIALEAWTSISASRSAMLLPELSQLLQGTVPLLR</sequence>
<gene>
    <name evidence="1" type="ORF">BDCG_02688</name>
</gene>